<organism evidence="1 2">
    <name type="scientific">Camellia lanceoleosa</name>
    <dbReference type="NCBI Taxonomy" id="1840588"/>
    <lineage>
        <taxon>Eukaryota</taxon>
        <taxon>Viridiplantae</taxon>
        <taxon>Streptophyta</taxon>
        <taxon>Embryophyta</taxon>
        <taxon>Tracheophyta</taxon>
        <taxon>Spermatophyta</taxon>
        <taxon>Magnoliopsida</taxon>
        <taxon>eudicotyledons</taxon>
        <taxon>Gunneridae</taxon>
        <taxon>Pentapetalae</taxon>
        <taxon>asterids</taxon>
        <taxon>Ericales</taxon>
        <taxon>Theaceae</taxon>
        <taxon>Camellia</taxon>
    </lineage>
</organism>
<reference evidence="1 2" key="1">
    <citation type="journal article" date="2022" name="Plant J.">
        <title>Chromosome-level genome of Camellia lanceoleosa provides a valuable resource for understanding genome evolution and self-incompatibility.</title>
        <authorList>
            <person name="Gong W."/>
            <person name="Xiao S."/>
            <person name="Wang L."/>
            <person name="Liao Z."/>
            <person name="Chang Y."/>
            <person name="Mo W."/>
            <person name="Hu G."/>
            <person name="Li W."/>
            <person name="Zhao G."/>
            <person name="Zhu H."/>
            <person name="Hu X."/>
            <person name="Ji K."/>
            <person name="Xiang X."/>
            <person name="Song Q."/>
            <person name="Yuan D."/>
            <person name="Jin S."/>
            <person name="Zhang L."/>
        </authorList>
    </citation>
    <scope>NUCLEOTIDE SEQUENCE [LARGE SCALE GENOMIC DNA]</scope>
    <source>
        <strain evidence="1">SQ_2022a</strain>
    </source>
</reference>
<sequence>MGAPQNLSSFRCELRIVRAKNIEFKSNGHLFVRCYLSAGKNNRVRLDSQEISSKSDLFWNETLSLECSGTQDSMEMLLMQGSVVFELRWRSTAPFIGKIGGSHLLGRAEIPWKAVSETPEMEIEKWAVMVPKSRRVYEDIKPPAVQVAMKLKVPTVKEAMSVPVPVLMPMTMTMRKRRNNQRVTNSDECGCMDVGCNCADYDMFALGAALDGF</sequence>
<protein>
    <submittedName>
        <fullName evidence="1">Uncharacterized protein</fullName>
    </submittedName>
</protein>
<evidence type="ECO:0000313" key="1">
    <source>
        <dbReference type="EMBL" id="KAI8019210.1"/>
    </source>
</evidence>
<keyword evidence="2" id="KW-1185">Reference proteome</keyword>
<name>A0ACC0I0M4_9ERIC</name>
<comment type="caution">
    <text evidence="1">The sequence shown here is derived from an EMBL/GenBank/DDBJ whole genome shotgun (WGS) entry which is preliminary data.</text>
</comment>
<evidence type="ECO:0000313" key="2">
    <source>
        <dbReference type="Proteomes" id="UP001060215"/>
    </source>
</evidence>
<proteinExistence type="predicted"/>
<gene>
    <name evidence="1" type="ORF">LOK49_LG04G01593</name>
</gene>
<accession>A0ACC0I0M4</accession>
<dbReference type="Proteomes" id="UP001060215">
    <property type="component" value="Chromosome 2"/>
</dbReference>
<dbReference type="EMBL" id="CM045759">
    <property type="protein sequence ID" value="KAI8019210.1"/>
    <property type="molecule type" value="Genomic_DNA"/>
</dbReference>